<accession>A0A9N9AR39</accession>
<protein>
    <submittedName>
        <fullName evidence="1">4883_t:CDS:1</fullName>
    </submittedName>
</protein>
<keyword evidence="2" id="KW-1185">Reference proteome</keyword>
<evidence type="ECO:0000313" key="2">
    <source>
        <dbReference type="Proteomes" id="UP000789759"/>
    </source>
</evidence>
<name>A0A9N9AR39_9GLOM</name>
<sequence length="162" mass="18524">MVASEHIHIPLFALNNPLYTNVRGKILSFTLKKINDQYQKTKHAISREPLPPCTGFFSKTMRLPCAHTISLLENDQALMLHNIHEHWWILEHSPVLEVKENASRVQQATAHVTLDNMINTLPMILQNPREVSTRGRLSGIQHSSVNSTRRDPSGFELVECRE</sequence>
<dbReference type="EMBL" id="CAJVQA010002159">
    <property type="protein sequence ID" value="CAG8538571.1"/>
    <property type="molecule type" value="Genomic_DNA"/>
</dbReference>
<organism evidence="1 2">
    <name type="scientific">Cetraspora pellucida</name>
    <dbReference type="NCBI Taxonomy" id="1433469"/>
    <lineage>
        <taxon>Eukaryota</taxon>
        <taxon>Fungi</taxon>
        <taxon>Fungi incertae sedis</taxon>
        <taxon>Mucoromycota</taxon>
        <taxon>Glomeromycotina</taxon>
        <taxon>Glomeromycetes</taxon>
        <taxon>Diversisporales</taxon>
        <taxon>Gigasporaceae</taxon>
        <taxon>Cetraspora</taxon>
    </lineage>
</organism>
<dbReference type="Proteomes" id="UP000789759">
    <property type="component" value="Unassembled WGS sequence"/>
</dbReference>
<comment type="caution">
    <text evidence="1">The sequence shown here is derived from an EMBL/GenBank/DDBJ whole genome shotgun (WGS) entry which is preliminary data.</text>
</comment>
<evidence type="ECO:0000313" key="1">
    <source>
        <dbReference type="EMBL" id="CAG8538571.1"/>
    </source>
</evidence>
<dbReference type="AlphaFoldDB" id="A0A9N9AR39"/>
<proteinExistence type="predicted"/>
<gene>
    <name evidence="1" type="ORF">CPELLU_LOCUS4189</name>
</gene>
<reference evidence="1" key="1">
    <citation type="submission" date="2021-06" db="EMBL/GenBank/DDBJ databases">
        <authorList>
            <person name="Kallberg Y."/>
            <person name="Tangrot J."/>
            <person name="Rosling A."/>
        </authorList>
    </citation>
    <scope>NUCLEOTIDE SEQUENCE</scope>
    <source>
        <strain evidence="1">FL966</strain>
    </source>
</reference>
<dbReference type="OrthoDB" id="2413473at2759"/>